<gene>
    <name evidence="1" type="ORF">DEQ67_014850</name>
</gene>
<dbReference type="EMBL" id="CP137690">
    <property type="protein sequence ID" value="XRJ21347.1"/>
    <property type="molecule type" value="Genomic_DNA"/>
</dbReference>
<protein>
    <submittedName>
        <fullName evidence="1">TATA-box-binding protein</fullName>
    </submittedName>
</protein>
<proteinExistence type="predicted"/>
<organism evidence="1 2">
    <name type="scientific">Haloferax sp. Atlit-48N</name>
    <dbReference type="NCBI Taxonomy" id="2077198"/>
    <lineage>
        <taxon>Archaea</taxon>
        <taxon>Methanobacteriati</taxon>
        <taxon>Methanobacteriota</taxon>
        <taxon>Stenosarchaea group</taxon>
        <taxon>Halobacteria</taxon>
        <taxon>Halobacteriales</taxon>
        <taxon>Haloferacaceae</taxon>
        <taxon>Haloferax</taxon>
    </lineage>
</organism>
<accession>A0ACD5I3P2</accession>
<sequence>MVEIVNIVGSGALDVELDLERLADDIGDPVARYNPDNYPGMYLRFGEDEPLVTVYRTVKYILTGADSDDELHSLRERFLAFFANLGVLEEPEDEWFSVQNYVCTGDLEGAQNLNALAIGLGLEKTEYEPEQFPGLIYRPDSRDCVILIFATGRVVVTGARELEIAERAFKQLQNTLSEYL</sequence>
<evidence type="ECO:0000313" key="1">
    <source>
        <dbReference type="EMBL" id="XRJ21347.1"/>
    </source>
</evidence>
<name>A0ACD5I3P2_9EURY</name>
<dbReference type="Proteomes" id="UP000257089">
    <property type="component" value="Plasmid p48N_1"/>
</dbReference>
<reference evidence="1" key="1">
    <citation type="submission" date="2023-10" db="EMBL/GenBank/DDBJ databases">
        <title>A new archaeal virus that suppresses the transcription of host immunity genes.</title>
        <authorList>
            <person name="Turgeman-Grott I."/>
            <person name="Golan N."/>
            <person name="Neri U."/>
            <person name="Naki D."/>
            <person name="Altman N."/>
            <person name="Eizenshtein K."/>
            <person name="Choudhary D."/>
            <person name="Levi R."/>
            <person name="Himani H."/>
            <person name="Reshef L."/>
            <person name="Papke T.R."/>
            <person name="Gophna U."/>
        </authorList>
    </citation>
    <scope>NUCLEOTIDE SEQUENCE</scope>
    <source>
        <strain evidence="1">Atlit-48N</strain>
    </source>
</reference>
<keyword evidence="1" id="KW-0614">Plasmid</keyword>
<evidence type="ECO:0000313" key="2">
    <source>
        <dbReference type="Proteomes" id="UP000257089"/>
    </source>
</evidence>
<geneLocation type="plasmid" evidence="1 2">
    <name>p48N_1</name>
</geneLocation>